<evidence type="ECO:0000313" key="2">
    <source>
        <dbReference type="Proteomes" id="UP001430953"/>
    </source>
</evidence>
<dbReference type="AlphaFoldDB" id="A0AAW2G0M8"/>
<proteinExistence type="predicted"/>
<accession>A0AAW2G0M8</accession>
<gene>
    <name evidence="1" type="ORF">PUN28_008024</name>
</gene>
<organism evidence="1 2">
    <name type="scientific">Cardiocondyla obscurior</name>
    <dbReference type="NCBI Taxonomy" id="286306"/>
    <lineage>
        <taxon>Eukaryota</taxon>
        <taxon>Metazoa</taxon>
        <taxon>Ecdysozoa</taxon>
        <taxon>Arthropoda</taxon>
        <taxon>Hexapoda</taxon>
        <taxon>Insecta</taxon>
        <taxon>Pterygota</taxon>
        <taxon>Neoptera</taxon>
        <taxon>Endopterygota</taxon>
        <taxon>Hymenoptera</taxon>
        <taxon>Apocrita</taxon>
        <taxon>Aculeata</taxon>
        <taxon>Formicoidea</taxon>
        <taxon>Formicidae</taxon>
        <taxon>Myrmicinae</taxon>
        <taxon>Cardiocondyla</taxon>
    </lineage>
</organism>
<name>A0AAW2G0M8_9HYME</name>
<sequence length="99" mass="11637">MDCGFSFQREDYREFSPMAGITEALEPIQISAIDQRQNTSGISTRKAPGSKYREYQTKLTLSLSLNFSQMYCRMFVILPKFPPYFCSWYIKFQTFIVVF</sequence>
<dbReference type="EMBL" id="JADYXP020000007">
    <property type="protein sequence ID" value="KAL0120052.1"/>
    <property type="molecule type" value="Genomic_DNA"/>
</dbReference>
<evidence type="ECO:0000313" key="1">
    <source>
        <dbReference type="EMBL" id="KAL0120052.1"/>
    </source>
</evidence>
<comment type="caution">
    <text evidence="1">The sequence shown here is derived from an EMBL/GenBank/DDBJ whole genome shotgun (WGS) entry which is preliminary data.</text>
</comment>
<dbReference type="Proteomes" id="UP001430953">
    <property type="component" value="Unassembled WGS sequence"/>
</dbReference>
<protein>
    <submittedName>
        <fullName evidence="1">Uncharacterized protein</fullName>
    </submittedName>
</protein>
<keyword evidence="2" id="KW-1185">Reference proteome</keyword>
<reference evidence="1 2" key="1">
    <citation type="submission" date="2023-03" db="EMBL/GenBank/DDBJ databases">
        <title>High recombination rates correlate with genetic variation in Cardiocondyla obscurior ants.</title>
        <authorList>
            <person name="Errbii M."/>
        </authorList>
    </citation>
    <scope>NUCLEOTIDE SEQUENCE [LARGE SCALE GENOMIC DNA]</scope>
    <source>
        <strain evidence="1">Alpha-2009</strain>
        <tissue evidence="1">Whole body</tissue>
    </source>
</reference>